<dbReference type="PANTHER" id="PTHR35176">
    <property type="entry name" value="HEME OXYGENASE HI_0854-RELATED"/>
    <property type="match status" value="1"/>
</dbReference>
<feature type="domain" description="Pyridoxamine 5'-phosphate oxidase N-terminal" evidence="2">
    <location>
        <begin position="19"/>
        <end position="136"/>
    </location>
</feature>
<dbReference type="RefSeq" id="WP_007469066.1">
    <property type="nucleotide sequence ID" value="NZ_KI391954.1"/>
</dbReference>
<dbReference type="Gene3D" id="2.30.110.10">
    <property type="entry name" value="Electron Transport, Fmn-binding Protein, Chain A"/>
    <property type="match status" value="1"/>
</dbReference>
<dbReference type="InterPro" id="IPR052019">
    <property type="entry name" value="F420H2_bilvrd_red/Heme_oxyg"/>
</dbReference>
<dbReference type="HOGENOM" id="CLU_1831462_0_0_11"/>
<gene>
    <name evidence="3" type="ORF">HMPREF9336_01475</name>
</gene>
<dbReference type="GO" id="GO:0016627">
    <property type="term" value="F:oxidoreductase activity, acting on the CH-CH group of donors"/>
    <property type="evidence" value="ECO:0007669"/>
    <property type="project" value="TreeGrafter"/>
</dbReference>
<dbReference type="InterPro" id="IPR011576">
    <property type="entry name" value="Pyridox_Oxase_N"/>
</dbReference>
<evidence type="ECO:0000256" key="1">
    <source>
        <dbReference type="ARBA" id="ARBA00023002"/>
    </source>
</evidence>
<proteinExistence type="predicted"/>
<evidence type="ECO:0000259" key="2">
    <source>
        <dbReference type="Pfam" id="PF01243"/>
    </source>
</evidence>
<dbReference type="EMBL" id="ACZI02000003">
    <property type="protein sequence ID" value="EFV13651.1"/>
    <property type="molecule type" value="Genomic_DNA"/>
</dbReference>
<dbReference type="AlphaFoldDB" id="E5XPQ3"/>
<organism evidence="3 4">
    <name type="scientific">Segniliparus rugosus (strain ATCC BAA-974 / DSM 45345 / CCUG 50838 / CIP 108380 / JCM 13579 / CDC 945)</name>
    <dbReference type="NCBI Taxonomy" id="679197"/>
    <lineage>
        <taxon>Bacteria</taxon>
        <taxon>Bacillati</taxon>
        <taxon>Actinomycetota</taxon>
        <taxon>Actinomycetes</taxon>
        <taxon>Mycobacteriales</taxon>
        <taxon>Segniliparaceae</taxon>
        <taxon>Segniliparus</taxon>
    </lineage>
</organism>
<evidence type="ECO:0000313" key="3">
    <source>
        <dbReference type="EMBL" id="EFV13651.1"/>
    </source>
</evidence>
<dbReference type="OrthoDB" id="7058606at2"/>
<accession>E5XPQ3</accession>
<dbReference type="GO" id="GO:0005829">
    <property type="term" value="C:cytosol"/>
    <property type="evidence" value="ECO:0007669"/>
    <property type="project" value="TreeGrafter"/>
</dbReference>
<dbReference type="InterPro" id="IPR012349">
    <property type="entry name" value="Split_barrel_FMN-bd"/>
</dbReference>
<dbReference type="NCBIfam" id="TIGR03618">
    <property type="entry name" value="Rv1155_F420"/>
    <property type="match status" value="1"/>
</dbReference>
<dbReference type="Pfam" id="PF01243">
    <property type="entry name" value="PNPOx_N"/>
    <property type="match status" value="1"/>
</dbReference>
<dbReference type="PANTHER" id="PTHR35176:SF6">
    <property type="entry name" value="HEME OXYGENASE HI_0854-RELATED"/>
    <property type="match status" value="1"/>
</dbReference>
<name>E5XPQ3_SEGRC</name>
<dbReference type="GO" id="GO:0070967">
    <property type="term" value="F:coenzyme F420 binding"/>
    <property type="evidence" value="ECO:0007669"/>
    <property type="project" value="TreeGrafter"/>
</dbReference>
<dbReference type="eggNOG" id="COG0748">
    <property type="taxonomic scope" value="Bacteria"/>
</dbReference>
<comment type="caution">
    <text evidence="3">The sequence shown here is derived from an EMBL/GenBank/DDBJ whole genome shotgun (WGS) entry which is preliminary data.</text>
</comment>
<dbReference type="InterPro" id="IPR019920">
    <property type="entry name" value="F420-binding_dom_put"/>
</dbReference>
<protein>
    <recommendedName>
        <fullName evidence="2">Pyridoxamine 5'-phosphate oxidase N-terminal domain-containing protein</fullName>
    </recommendedName>
</protein>
<dbReference type="Proteomes" id="UP000004816">
    <property type="component" value="Unassembled WGS sequence"/>
</dbReference>
<reference evidence="3 4" key="1">
    <citation type="journal article" date="2011" name="Stand. Genomic Sci.">
        <title>High quality draft genome sequence of Segniliparus rugosus CDC 945(T)= (ATCC BAA-974(T)).</title>
        <authorList>
            <person name="Earl A.M."/>
            <person name="Desjardins C.A."/>
            <person name="Fitzgerald M.G."/>
            <person name="Arachchi H.M."/>
            <person name="Zeng Q."/>
            <person name="Mehta T."/>
            <person name="Griggs A."/>
            <person name="Birren B.W."/>
            <person name="Toney N.C."/>
            <person name="Carr J."/>
            <person name="Posey J."/>
            <person name="Butler W.R."/>
        </authorList>
    </citation>
    <scope>NUCLEOTIDE SEQUENCE [LARGE SCALE GENOMIC DNA]</scope>
    <source>
        <strain evidence="4">ATCC BAA-974 / DSM 45345 / CCUG 50838 / CIP 108380 / JCM 13579 / CDC 945</strain>
    </source>
</reference>
<keyword evidence="1" id="KW-0560">Oxidoreductase</keyword>
<dbReference type="STRING" id="679197.HMPREF9336_01475"/>
<sequence>MFHIDARAVEFLAAEPALIGQLGYIGRDGGPVVTPVWYRFLDNRLEFVTQLGTAKIAALRQEPRAAVTVASQTEPYGYVQVQGTVQIDPEPDATHAALIEIAARYLGRERAAAYVREHHSAPGEAIVRLSPARVRAMLPA</sequence>
<dbReference type="SUPFAM" id="SSF50475">
    <property type="entry name" value="FMN-binding split barrel"/>
    <property type="match status" value="1"/>
</dbReference>
<keyword evidence="4" id="KW-1185">Reference proteome</keyword>
<evidence type="ECO:0000313" key="4">
    <source>
        <dbReference type="Proteomes" id="UP000004816"/>
    </source>
</evidence>